<reference evidence="2 3" key="1">
    <citation type="journal article" name="Front. Microbiol.">
        <title>Sugar Metabolism of the First Thermophilic Planctomycete Thermogutta terrifontis: Comparative Genomic and Transcriptomic Approaches.</title>
        <authorList>
            <person name="Elcheninov A.G."/>
            <person name="Menzel P."/>
            <person name="Gudbergsdottir S.R."/>
            <person name="Slesarev A.I."/>
            <person name="Kadnikov V.V."/>
            <person name="Krogh A."/>
            <person name="Bonch-Osmolovskaya E.A."/>
            <person name="Peng X."/>
            <person name="Kublanov I.V."/>
        </authorList>
    </citation>
    <scope>NUCLEOTIDE SEQUENCE [LARGE SCALE GENOMIC DNA]</scope>
    <source>
        <strain evidence="2 3">R1</strain>
    </source>
</reference>
<proteinExistence type="predicted"/>
<dbReference type="AlphaFoldDB" id="A0A286REW6"/>
<dbReference type="Pfam" id="PF01261">
    <property type="entry name" value="AP_endonuc_2"/>
    <property type="match status" value="1"/>
</dbReference>
<dbReference type="KEGG" id="ttf:THTE_1885"/>
<dbReference type="Gene3D" id="3.20.20.150">
    <property type="entry name" value="Divalent-metal-dependent TIM barrel enzymes"/>
    <property type="match status" value="1"/>
</dbReference>
<dbReference type="InterPro" id="IPR013022">
    <property type="entry name" value="Xyl_isomerase-like_TIM-brl"/>
</dbReference>
<dbReference type="InterPro" id="IPR050312">
    <property type="entry name" value="IolE/XylAMocC-like"/>
</dbReference>
<accession>A0A286REW6</accession>
<dbReference type="PANTHER" id="PTHR12110">
    <property type="entry name" value="HYDROXYPYRUVATE ISOMERASE"/>
    <property type="match status" value="1"/>
</dbReference>
<dbReference type="GO" id="GO:0050114">
    <property type="term" value="F:myo-inosose-2 dehydratase activity"/>
    <property type="evidence" value="ECO:0007669"/>
    <property type="project" value="UniProtKB-EC"/>
</dbReference>
<feature type="domain" description="Xylose isomerase-like TIM barrel" evidence="1">
    <location>
        <begin position="103"/>
        <end position="340"/>
    </location>
</feature>
<protein>
    <submittedName>
        <fullName evidence="2">Inosose dehydratase</fullName>
        <ecNumber evidence="2">4.2.1.44</ecNumber>
    </submittedName>
</protein>
<name>A0A286REW6_9BACT</name>
<evidence type="ECO:0000313" key="3">
    <source>
        <dbReference type="Proteomes" id="UP000215086"/>
    </source>
</evidence>
<evidence type="ECO:0000259" key="1">
    <source>
        <dbReference type="Pfam" id="PF01261"/>
    </source>
</evidence>
<dbReference type="SUPFAM" id="SSF51658">
    <property type="entry name" value="Xylose isomerase-like"/>
    <property type="match status" value="1"/>
</dbReference>
<dbReference type="InterPro" id="IPR006311">
    <property type="entry name" value="TAT_signal"/>
</dbReference>
<organism evidence="2 3">
    <name type="scientific">Thermogutta terrifontis</name>
    <dbReference type="NCBI Taxonomy" id="1331910"/>
    <lineage>
        <taxon>Bacteria</taxon>
        <taxon>Pseudomonadati</taxon>
        <taxon>Planctomycetota</taxon>
        <taxon>Planctomycetia</taxon>
        <taxon>Pirellulales</taxon>
        <taxon>Thermoguttaceae</taxon>
        <taxon>Thermogutta</taxon>
    </lineage>
</organism>
<dbReference type="PROSITE" id="PS51318">
    <property type="entry name" value="TAT"/>
    <property type="match status" value="1"/>
</dbReference>
<dbReference type="Proteomes" id="UP000215086">
    <property type="component" value="Chromosome"/>
</dbReference>
<dbReference type="NCBIfam" id="TIGR01409">
    <property type="entry name" value="TAT_signal_seq"/>
    <property type="match status" value="1"/>
</dbReference>
<evidence type="ECO:0000313" key="2">
    <source>
        <dbReference type="EMBL" id="ASV74487.1"/>
    </source>
</evidence>
<dbReference type="InterPro" id="IPR019546">
    <property type="entry name" value="TAT_signal_bac_arc"/>
</dbReference>
<dbReference type="EC" id="4.2.1.44" evidence="2"/>
<keyword evidence="3" id="KW-1185">Reference proteome</keyword>
<dbReference type="InterPro" id="IPR036237">
    <property type="entry name" value="Xyl_isomerase-like_sf"/>
</dbReference>
<sequence>MGEVAVKREEPACCLGGWLYRAKDYIITASKDHAMAELSRRRFLKAATAAVCAAHGTGWLTARTTEYLAAAESQLHIATNVYPWFTFYRREKKDFNADLDAGLAEVAAAGLDGFEPILNSPEEVDRLAPLLEKHHLEMRSFYVNTVLHDPQAADQSIEHVLVVAEKARSRLGTQFVVTNPSPISWNRQEPNIDKNDEQLEIQARALDRLGAALRERGLRLAYHNHDMELRQAAREFHHMMLATNPENVGLCLDAHWIYRGSGNSQVALFDVIKLYGSRVRELHLRQSQDGIWTEAFGPGDIDYVRLANELKRLGVRPHLVLEQAVEQGSPNTMGAREAHRKGRDYVLQLFAG</sequence>
<keyword evidence="2" id="KW-0456">Lyase</keyword>
<dbReference type="PANTHER" id="PTHR12110:SF41">
    <property type="entry name" value="INOSOSE DEHYDRATASE"/>
    <property type="match status" value="1"/>
</dbReference>
<gene>
    <name evidence="2" type="ORF">THTE_1885</name>
</gene>
<dbReference type="EMBL" id="CP018477">
    <property type="protein sequence ID" value="ASV74487.1"/>
    <property type="molecule type" value="Genomic_DNA"/>
</dbReference>